<evidence type="ECO:0000259" key="6">
    <source>
        <dbReference type="SMART" id="SM00353"/>
    </source>
</evidence>
<dbReference type="SMART" id="SM00353">
    <property type="entry name" value="HLH"/>
    <property type="match status" value="1"/>
</dbReference>
<dbReference type="GO" id="GO:0046983">
    <property type="term" value="F:protein dimerization activity"/>
    <property type="evidence" value="ECO:0007669"/>
    <property type="project" value="InterPro"/>
</dbReference>
<name>A0A8C6WHC5_9GOBI</name>
<dbReference type="Pfam" id="PF00010">
    <property type="entry name" value="HLH"/>
    <property type="match status" value="1"/>
</dbReference>
<dbReference type="Proteomes" id="UP000694523">
    <property type="component" value="Unplaced"/>
</dbReference>
<keyword evidence="2" id="KW-0678">Repressor</keyword>
<dbReference type="InterPro" id="IPR036638">
    <property type="entry name" value="HLH_DNA-bd_sf"/>
</dbReference>
<dbReference type="Ensembl" id="ENSNMLT00000008429.1">
    <property type="protein sequence ID" value="ENSNMLP00000007406.1"/>
    <property type="gene ID" value="ENSNMLG00000005315.1"/>
</dbReference>
<keyword evidence="5" id="KW-0539">Nucleus</keyword>
<sequence length="116" mass="13858">MEIKPVVEKLRSERINSSIEQLKSLLCLEKADILEMTVSFLTRLQQQKKIHFASQNHVKSPQQSHCTELHNQRHNEIYYNKFLNSPPDFIFNIFRYYYYVTRGTTKCTLYHFALVS</sequence>
<keyword evidence="3" id="KW-0805">Transcription regulation</keyword>
<dbReference type="GO" id="GO:0005634">
    <property type="term" value="C:nucleus"/>
    <property type="evidence" value="ECO:0007669"/>
    <property type="project" value="UniProtKB-SubCell"/>
</dbReference>
<dbReference type="AlphaFoldDB" id="A0A8C6WHC5"/>
<evidence type="ECO:0000256" key="1">
    <source>
        <dbReference type="ARBA" id="ARBA00004123"/>
    </source>
</evidence>
<evidence type="ECO:0000256" key="2">
    <source>
        <dbReference type="ARBA" id="ARBA00022491"/>
    </source>
</evidence>
<evidence type="ECO:0000313" key="8">
    <source>
        <dbReference type="Proteomes" id="UP000694523"/>
    </source>
</evidence>
<proteinExistence type="predicted"/>
<dbReference type="Gene3D" id="4.10.280.10">
    <property type="entry name" value="Helix-loop-helix DNA-binding domain"/>
    <property type="match status" value="1"/>
</dbReference>
<accession>A0A8C6WHC5</accession>
<evidence type="ECO:0000313" key="7">
    <source>
        <dbReference type="Ensembl" id="ENSNMLP00000007406.1"/>
    </source>
</evidence>
<dbReference type="InterPro" id="IPR011598">
    <property type="entry name" value="bHLH_dom"/>
</dbReference>
<reference evidence="7" key="1">
    <citation type="submission" date="2025-08" db="UniProtKB">
        <authorList>
            <consortium name="Ensembl"/>
        </authorList>
    </citation>
    <scope>IDENTIFICATION</scope>
</reference>
<reference evidence="7" key="2">
    <citation type="submission" date="2025-09" db="UniProtKB">
        <authorList>
            <consortium name="Ensembl"/>
        </authorList>
    </citation>
    <scope>IDENTIFICATION</scope>
</reference>
<dbReference type="InterPro" id="IPR050370">
    <property type="entry name" value="HES_HEY"/>
</dbReference>
<comment type="subcellular location">
    <subcellularLocation>
        <location evidence="1">Nucleus</location>
    </subcellularLocation>
</comment>
<evidence type="ECO:0000256" key="4">
    <source>
        <dbReference type="ARBA" id="ARBA00023163"/>
    </source>
</evidence>
<dbReference type="PANTHER" id="PTHR10985">
    <property type="entry name" value="BASIC HELIX-LOOP-HELIX TRANSCRIPTION FACTOR, HES-RELATED"/>
    <property type="match status" value="1"/>
</dbReference>
<protein>
    <recommendedName>
        <fullName evidence="6">BHLH domain-containing protein</fullName>
    </recommendedName>
</protein>
<feature type="domain" description="BHLH" evidence="6">
    <location>
        <begin position="5"/>
        <end position="50"/>
    </location>
</feature>
<keyword evidence="4" id="KW-0804">Transcription</keyword>
<evidence type="ECO:0000256" key="3">
    <source>
        <dbReference type="ARBA" id="ARBA00023015"/>
    </source>
</evidence>
<dbReference type="SUPFAM" id="SSF47459">
    <property type="entry name" value="HLH, helix-loop-helix DNA-binding domain"/>
    <property type="match status" value="1"/>
</dbReference>
<evidence type="ECO:0000256" key="5">
    <source>
        <dbReference type="ARBA" id="ARBA00023242"/>
    </source>
</evidence>
<organism evidence="7 8">
    <name type="scientific">Neogobius melanostomus</name>
    <name type="common">round goby</name>
    <dbReference type="NCBI Taxonomy" id="47308"/>
    <lineage>
        <taxon>Eukaryota</taxon>
        <taxon>Metazoa</taxon>
        <taxon>Chordata</taxon>
        <taxon>Craniata</taxon>
        <taxon>Vertebrata</taxon>
        <taxon>Euteleostomi</taxon>
        <taxon>Actinopterygii</taxon>
        <taxon>Neopterygii</taxon>
        <taxon>Teleostei</taxon>
        <taxon>Neoteleostei</taxon>
        <taxon>Acanthomorphata</taxon>
        <taxon>Gobiaria</taxon>
        <taxon>Gobiiformes</taxon>
        <taxon>Gobioidei</taxon>
        <taxon>Gobiidae</taxon>
        <taxon>Benthophilinae</taxon>
        <taxon>Neogobiini</taxon>
        <taxon>Neogobius</taxon>
    </lineage>
</organism>
<keyword evidence="8" id="KW-1185">Reference proteome</keyword>